<dbReference type="InterPro" id="IPR051561">
    <property type="entry name" value="FRAS1_ECM"/>
</dbReference>
<dbReference type="Proteomes" id="UP000319004">
    <property type="component" value="Chromosome"/>
</dbReference>
<dbReference type="GO" id="GO:0009653">
    <property type="term" value="P:anatomical structure morphogenesis"/>
    <property type="evidence" value="ECO:0007669"/>
    <property type="project" value="TreeGrafter"/>
</dbReference>
<dbReference type="OrthoDB" id="355609at2"/>
<dbReference type="InterPro" id="IPR039005">
    <property type="entry name" value="CSPG_rpt"/>
</dbReference>
<dbReference type="Pfam" id="PF16184">
    <property type="entry name" value="Cadherin_3"/>
    <property type="match status" value="2"/>
</dbReference>
<dbReference type="KEGG" id="snep:Enr13x_12400"/>
<gene>
    <name evidence="4" type="ORF">Enr13x_12400</name>
</gene>
<dbReference type="PROSITE" id="PS51854">
    <property type="entry name" value="CSPG"/>
    <property type="match status" value="2"/>
</dbReference>
<protein>
    <recommendedName>
        <fullName evidence="6">Cadherin domain-containing protein</fullName>
    </recommendedName>
</protein>
<evidence type="ECO:0000256" key="3">
    <source>
        <dbReference type="ARBA" id="ARBA00023180"/>
    </source>
</evidence>
<keyword evidence="3" id="KW-0325">Glycoprotein</keyword>
<evidence type="ECO:0000256" key="1">
    <source>
        <dbReference type="ARBA" id="ARBA00022729"/>
    </source>
</evidence>
<evidence type="ECO:0000256" key="2">
    <source>
        <dbReference type="ARBA" id="ARBA00022737"/>
    </source>
</evidence>
<proteinExistence type="predicted"/>
<dbReference type="PANTHER" id="PTHR45739:SF8">
    <property type="entry name" value="FRAS1-RELATED EXTRACELLULAR MATRIX PROTEIN 1"/>
    <property type="match status" value="1"/>
</dbReference>
<sequence length="2645" mass="268015">MRRKRNCRSRRNRFEMLEVRLPLAIDTYFVDLSGLGTTDIFGPTAGGEVQEVFVDHPKSDGGVIGTAQDLVRDNAQDAAIQLPAVEVNLLADNRPIVNSPSELFSIALEIHVGPISVIPGNVTSVLGATVTLYADGSYLYDASTSEIVLALQSGELADDQFDYVVVDSEGSTTTFTANLRVIGKNDGPSLNTSAIVTVGEGRTASLAAVVLDGSDPDTPADQLVYEVTDTPSNGQLEFIDAIGVQVSTFTQADVDNLRMVYVHNGTETIVDQFSVSLSDGGGDGAPPATGAVNIVILQLNDPPGRTGAWPGTIDVPEDGAAYIDLSAIELYDAENSDLTLTLETSGGVLMSDAQANVVVNGSGTTELSIAGSPTDVNEFLDLANEILYVPPEDVSGPEADRLKGSLSDGQSTSTLGTATISIADVNDLAQVISLETTELTFQSGEMPITVSQTIDVFDPDHIRIQGAAIAFTSLYVGGEDELTFTAQNGIAGNFDPVSGILTLNGDASIEDYVDALRSVQYQNVSTSTTPGKRTVSFSVDDGQGFGPQASRNISVSVGPPPILTLDADNSQGATPDVHLNFVENSGVRLLSDQSGISDGDDSQLQEAEIFLTDRPDGSDEGLTIAGTLPPGIAVDSVSSAQRIVLRGTASLSAYEQAIDAVGYYNTSENPSTNQRRIEFTVNDGSSDGPKAVAYLTIQPTNDLPRNAGGLPSEFFVAEDVQSFIDWSSLTLVDEDDDPLTLRLSASSGTLASVNANNVVVGGSETNMLTLSGTASSLNAFLDQPNRIEYLGAENLFGTRIDSITAAVSDPDNLVVIGSADVTISAVNDPPVLATNNAITVSEGEGVTLSRDELAEDDPDDEGAEIRYSIVSGPANGYFEATSFPFIPINSFTQDDIDNGRVTYRHDGSETSSDLVRLNLADGGEDGATSVDFDFIVNVTPVNDDPYNAGSTVPDAAVTEDTLSPINLSALDIADSDAPVSNHQLTLSVEDGFLQVSGVPTIDVLGNGTGTVTLIGSLDDLNSYLDNPLNLNYLSGLDLFGDDADLLTVTINDGGNTGNGGGNDVALASVNLDISAVNDAPTNIGTLLSDLSVTEDLLSPLDLSGLQIADVDVGTDDLTVTVSVANGTLQLVVDPSLVLTGNGTGTATLTGTLTELNNYLDIPTNISFVGALNAAGNDATLLSVTVNDNGNTGSGGGSDVTLASVNLDIAAINDAPTNIGSSLTDLSVIEDLASPLNLSGLQIADVDAATNDLTVTLSVASGTLQLTVDPSVVLSGNGTALATLTGTLTELNSYLDNPNNIRFLGPLNVSGNDATLLSVTVNDNGNGGSGGGNDVTFASVNLDIAAVNDAPFNAGAIISDLNVTEDFLSSLNLSGLEIADNDAGTDDLTVTVSVASGTLQLIADPSVDLTGNGTATATLIGTLSELNNYLDNSTNIRFLGTLNANGNDATVLSVTADDGAGDVTLASVNLDISAVNDAPTNIGSALSDLSVTEDLLSSLNLSGLEIADVDAGTNDLTVTVNVASGTLQLVVDPSVVLTGNGTGTATLTGTLTELNNYLDVPTNINFLGALNAAGNDATLLSVTVNDNGNTGSGAGSDVTLASVNVDISAVNDDPTNIGSALSDLSVTEDLLSSLNLSGLEIADVDAGTNDLTVTVSVASGTLQLVVDPSVVLTGNGTGTATLTGTLTELNNYLDVPTNISFLGALNAAGNDATLLSVTVNDNGNTGSGSGSDVTLASVNLDISAVNDAPTNIGSALSDLSVTEDLLSSLNLSGLEIADVDAGTNDLTVTVNVASGTLQLVVDPSVVLTGNGTSAATLTGTLTELNNYLDVPTNINFLGALNAAGNDATLLSVTVNDNGNTGSGSGSDVTLASVNLDISAVNDDPTNIGSALSDLSVTEDLLSSLNLSGLEIADVDAGTNDLTVTVSVASGTLQLVVDPSVVLTGNGTGTATLTGTLTELNNYLDVPTNISFLGALNAAGNDATLLSVTVNDNGNTGSGSGSDVTLASVNLDISAVNDDPTNIGSALSDLSVTEDLLSSLNLSGLEIADVDAGTNDLTVTVSVASGTLQLVVDPSVVLTGNGTGTATLTGTLTELNNYLDVPTNISFLGALNAAGNDATLLSVTVNDNGNTGSGTGSDVTLASVNVDISAVNDDPTNIGSALSDLSVTEDLLSSLNLSGLEIADVDAGTNDLTVTVSVASGTLQLVVDPSVVLTGNGTGTATLTGTLTELNNYLDVPTNISFLGALNAAGNDATLLSVTVNDNGNTGSGSGSDVTLASVNLDISAVNDAPTNIGSALSDLSVTEDLLSSLNLSGLEIADVDAGTNDLTVTVNVASGTLQLVVDPSVVLTGNGTSAATLTGTLTELNNYLDVPTNISFLGALNAAGNDATLLSVTVNDNGNTGSGAGSDVTLASVNLDISAVNDDPVNVGTLPSDLNVVSGLLSGLDIGTIELVDVDAAGGTLSVTIESSLSPLTVLTGGGVTATGSGTNAVSLTGTVDALNTYFDTPTNILLLPLFGLLGDNQDLLTIKVNDGGNTGTGGGSDLTLGTINIDVVLSPPPIAALSSFPDQEVDDGESSLPTAAKNTIEAATSRTNQNASGIPNTAAIDRDASTSDWIFAASLPDRTVSESLISLLADSRLAAESLGET</sequence>
<evidence type="ECO:0000313" key="4">
    <source>
        <dbReference type="EMBL" id="QDV41402.1"/>
    </source>
</evidence>
<keyword evidence="5" id="KW-1185">Reference proteome</keyword>
<organism evidence="4 5">
    <name type="scientific">Stieleria neptunia</name>
    <dbReference type="NCBI Taxonomy" id="2527979"/>
    <lineage>
        <taxon>Bacteria</taxon>
        <taxon>Pseudomonadati</taxon>
        <taxon>Planctomycetota</taxon>
        <taxon>Planctomycetia</taxon>
        <taxon>Pirellulales</taxon>
        <taxon>Pirellulaceae</taxon>
        <taxon>Stieleria</taxon>
    </lineage>
</organism>
<evidence type="ECO:0000313" key="5">
    <source>
        <dbReference type="Proteomes" id="UP000319004"/>
    </source>
</evidence>
<dbReference type="EMBL" id="CP037423">
    <property type="protein sequence ID" value="QDV41402.1"/>
    <property type="molecule type" value="Genomic_DNA"/>
</dbReference>
<keyword evidence="1" id="KW-0732">Signal</keyword>
<accession>A0A518HKM0</accession>
<keyword evidence="2" id="KW-0677">Repeat</keyword>
<reference evidence="4 5" key="1">
    <citation type="submission" date="2019-03" db="EMBL/GenBank/DDBJ databases">
        <title>Deep-cultivation of Planctomycetes and their phenomic and genomic characterization uncovers novel biology.</title>
        <authorList>
            <person name="Wiegand S."/>
            <person name="Jogler M."/>
            <person name="Boedeker C."/>
            <person name="Pinto D."/>
            <person name="Vollmers J."/>
            <person name="Rivas-Marin E."/>
            <person name="Kohn T."/>
            <person name="Peeters S.H."/>
            <person name="Heuer A."/>
            <person name="Rast P."/>
            <person name="Oberbeckmann S."/>
            <person name="Bunk B."/>
            <person name="Jeske O."/>
            <person name="Meyerdierks A."/>
            <person name="Storesund J.E."/>
            <person name="Kallscheuer N."/>
            <person name="Luecker S."/>
            <person name="Lage O.M."/>
            <person name="Pohl T."/>
            <person name="Merkel B.J."/>
            <person name="Hornburger P."/>
            <person name="Mueller R.-W."/>
            <person name="Bruemmer F."/>
            <person name="Labrenz M."/>
            <person name="Spormann A.M."/>
            <person name="Op den Camp H."/>
            <person name="Overmann J."/>
            <person name="Amann R."/>
            <person name="Jetten M.S.M."/>
            <person name="Mascher T."/>
            <person name="Medema M.H."/>
            <person name="Devos D.P."/>
            <person name="Kaster A.-K."/>
            <person name="Ovreas L."/>
            <person name="Rohde M."/>
            <person name="Galperin M.Y."/>
            <person name="Jogler C."/>
        </authorList>
    </citation>
    <scope>NUCLEOTIDE SEQUENCE [LARGE SCALE GENOMIC DNA]</scope>
    <source>
        <strain evidence="4 5">Enr13</strain>
    </source>
</reference>
<dbReference type="PANTHER" id="PTHR45739">
    <property type="entry name" value="MATRIX PROTEIN, PUTATIVE-RELATED"/>
    <property type="match status" value="1"/>
</dbReference>
<name>A0A518HKM0_9BACT</name>
<evidence type="ECO:0008006" key="6">
    <source>
        <dbReference type="Google" id="ProtNLM"/>
    </source>
</evidence>